<dbReference type="EMBL" id="JBBPEH010000010">
    <property type="protein sequence ID" value="KAK7533260.1"/>
    <property type="molecule type" value="Genomic_DNA"/>
</dbReference>
<feature type="region of interest" description="Disordered" evidence="1">
    <location>
        <begin position="199"/>
        <end position="230"/>
    </location>
</feature>
<gene>
    <name evidence="3" type="ORF">J3D65DRAFT_605787</name>
</gene>
<reference evidence="3 4" key="1">
    <citation type="submission" date="2024-04" db="EMBL/GenBank/DDBJ databases">
        <title>Phyllosticta paracitricarpa is synonymous to the EU quarantine fungus P. citricarpa based on phylogenomic analyses.</title>
        <authorList>
            <consortium name="Lawrence Berkeley National Laboratory"/>
            <person name="Van ingen-buijs V.A."/>
            <person name="Van westerhoven A.C."/>
            <person name="Haridas S."/>
            <person name="Skiadas P."/>
            <person name="Martin F."/>
            <person name="Groenewald J.Z."/>
            <person name="Crous P.W."/>
            <person name="Seidl M.F."/>
        </authorList>
    </citation>
    <scope>NUCLEOTIDE SEQUENCE [LARGE SCALE GENOMIC DNA]</scope>
    <source>
        <strain evidence="3 4">CPC 17464</strain>
    </source>
</reference>
<name>A0ABR1LDF2_9PEZI</name>
<evidence type="ECO:0000256" key="2">
    <source>
        <dbReference type="SAM" id="SignalP"/>
    </source>
</evidence>
<dbReference type="Proteomes" id="UP001360953">
    <property type="component" value="Unassembled WGS sequence"/>
</dbReference>
<evidence type="ECO:0000313" key="4">
    <source>
        <dbReference type="Proteomes" id="UP001360953"/>
    </source>
</evidence>
<feature type="signal peptide" evidence="2">
    <location>
        <begin position="1"/>
        <end position="26"/>
    </location>
</feature>
<dbReference type="GeneID" id="92031281"/>
<sequence>MARGPLATPHALTLALLAGWMYSGRCTLGPAPCPMPMPMSMPMATHMHPCKCLPTVPLPGRLFRLRRACGVRDISTLCSRFQSCPRSPDYSCLWSAYRCCSTICSALASPQTHSRRPALAHAAQFILTSAELSLDSVHRSLSSTRTSHRAACAFGPPLDSSILPLPLSLSLSLSLARAPSQPLQSSPGSLSVCLAARRAARAPPPPPPPPLHPQLQQPPSPPPARSPPSLSLRLVSVLRLALKEQHRSSSKHPPTSIPKLRLAV</sequence>
<feature type="compositionally biased region" description="Pro residues" evidence="1">
    <location>
        <begin position="202"/>
        <end position="226"/>
    </location>
</feature>
<feature type="chain" id="PRO_5047089254" evidence="2">
    <location>
        <begin position="27"/>
        <end position="264"/>
    </location>
</feature>
<accession>A0ABR1LDF2</accession>
<dbReference type="RefSeq" id="XP_066652653.1">
    <property type="nucleotide sequence ID" value="XM_066798375.1"/>
</dbReference>
<keyword evidence="4" id="KW-1185">Reference proteome</keyword>
<proteinExistence type="predicted"/>
<organism evidence="3 4">
    <name type="scientific">Phyllosticta citribraziliensis</name>
    <dbReference type="NCBI Taxonomy" id="989973"/>
    <lineage>
        <taxon>Eukaryota</taxon>
        <taxon>Fungi</taxon>
        <taxon>Dikarya</taxon>
        <taxon>Ascomycota</taxon>
        <taxon>Pezizomycotina</taxon>
        <taxon>Dothideomycetes</taxon>
        <taxon>Dothideomycetes incertae sedis</taxon>
        <taxon>Botryosphaeriales</taxon>
        <taxon>Phyllostictaceae</taxon>
        <taxon>Phyllosticta</taxon>
    </lineage>
</organism>
<feature type="region of interest" description="Disordered" evidence="1">
    <location>
        <begin position="243"/>
        <end position="264"/>
    </location>
</feature>
<comment type="caution">
    <text evidence="3">The sequence shown here is derived from an EMBL/GenBank/DDBJ whole genome shotgun (WGS) entry which is preliminary data.</text>
</comment>
<protein>
    <submittedName>
        <fullName evidence="3">Uncharacterized protein</fullName>
    </submittedName>
</protein>
<evidence type="ECO:0000256" key="1">
    <source>
        <dbReference type="SAM" id="MobiDB-lite"/>
    </source>
</evidence>
<keyword evidence="2" id="KW-0732">Signal</keyword>
<evidence type="ECO:0000313" key="3">
    <source>
        <dbReference type="EMBL" id="KAK7533260.1"/>
    </source>
</evidence>